<name>A0ABM7RCZ1_9BACT</name>
<dbReference type="InterPro" id="IPR037523">
    <property type="entry name" value="VOC_core"/>
</dbReference>
<dbReference type="InterPro" id="IPR004360">
    <property type="entry name" value="Glyas_Fos-R_dOase_dom"/>
</dbReference>
<dbReference type="EMBL" id="AP024702">
    <property type="protein sequence ID" value="BCX47643.1"/>
    <property type="molecule type" value="Genomic_DNA"/>
</dbReference>
<sequence length="128" mass="14064">MEKVTGIGGFFFASDDPEALAEWYERHLGIRKPGKEYADGSWWQDEGPTVFGAHARDAGGGGKDRSWSINFRVRDLDAMVAQLRAAGITVEVESTVYPNGRFAHLKDPDGNGIELWEPDGTDLQRPAG</sequence>
<feature type="region of interest" description="Disordered" evidence="1">
    <location>
        <begin position="108"/>
        <end position="128"/>
    </location>
</feature>
<dbReference type="SUPFAM" id="SSF54593">
    <property type="entry name" value="Glyoxalase/Bleomycin resistance protein/Dihydroxybiphenyl dioxygenase"/>
    <property type="match status" value="1"/>
</dbReference>
<dbReference type="PANTHER" id="PTHR33993">
    <property type="entry name" value="GLYOXALASE-RELATED"/>
    <property type="match status" value="1"/>
</dbReference>
<proteinExistence type="predicted"/>
<dbReference type="RefSeq" id="WP_338689939.1">
    <property type="nucleotide sequence ID" value="NZ_AP024702.1"/>
</dbReference>
<accession>A0ABM7RCZ1</accession>
<keyword evidence="4" id="KW-1185">Reference proteome</keyword>
<dbReference type="InterPro" id="IPR029068">
    <property type="entry name" value="Glyas_Bleomycin-R_OHBP_Dase"/>
</dbReference>
<dbReference type="Proteomes" id="UP001374893">
    <property type="component" value="Chromosome"/>
</dbReference>
<dbReference type="PROSITE" id="PS51819">
    <property type="entry name" value="VOC"/>
    <property type="match status" value="1"/>
</dbReference>
<dbReference type="PANTHER" id="PTHR33993:SF5">
    <property type="entry name" value="GLYOXALASE"/>
    <property type="match status" value="1"/>
</dbReference>
<reference evidence="3 4" key="1">
    <citation type="submission" date="2021-06" db="EMBL/GenBank/DDBJ databases">
        <title>Complete genome of Haloferula helveola possessing various polysaccharide degrading enzymes.</title>
        <authorList>
            <person name="Takami H."/>
            <person name="Huang C."/>
            <person name="Hamasaki K."/>
        </authorList>
    </citation>
    <scope>NUCLEOTIDE SEQUENCE [LARGE SCALE GENOMIC DNA]</scope>
    <source>
        <strain evidence="3 4">CN-1</strain>
    </source>
</reference>
<dbReference type="Gene3D" id="3.10.180.10">
    <property type="entry name" value="2,3-Dihydroxybiphenyl 1,2-Dioxygenase, domain 1"/>
    <property type="match status" value="1"/>
</dbReference>
<evidence type="ECO:0000259" key="2">
    <source>
        <dbReference type="PROSITE" id="PS51819"/>
    </source>
</evidence>
<dbReference type="InterPro" id="IPR052164">
    <property type="entry name" value="Anthracycline_SecMetBiosynth"/>
</dbReference>
<evidence type="ECO:0000256" key="1">
    <source>
        <dbReference type="SAM" id="MobiDB-lite"/>
    </source>
</evidence>
<evidence type="ECO:0000313" key="4">
    <source>
        <dbReference type="Proteomes" id="UP001374893"/>
    </source>
</evidence>
<evidence type="ECO:0000313" key="3">
    <source>
        <dbReference type="EMBL" id="BCX47643.1"/>
    </source>
</evidence>
<dbReference type="Pfam" id="PF00903">
    <property type="entry name" value="Glyoxalase"/>
    <property type="match status" value="1"/>
</dbReference>
<protein>
    <submittedName>
        <fullName evidence="3">Glyoxalase</fullName>
    </submittedName>
</protein>
<organism evidence="3 4">
    <name type="scientific">Haloferula helveola</name>
    <dbReference type="NCBI Taxonomy" id="490095"/>
    <lineage>
        <taxon>Bacteria</taxon>
        <taxon>Pseudomonadati</taxon>
        <taxon>Verrucomicrobiota</taxon>
        <taxon>Verrucomicrobiia</taxon>
        <taxon>Verrucomicrobiales</taxon>
        <taxon>Verrucomicrobiaceae</taxon>
        <taxon>Haloferula</taxon>
    </lineage>
</organism>
<feature type="domain" description="VOC" evidence="2">
    <location>
        <begin position="6"/>
        <end position="118"/>
    </location>
</feature>
<gene>
    <name evidence="3" type="ORF">HAHE_15510</name>
</gene>